<evidence type="ECO:0000313" key="1">
    <source>
        <dbReference type="EMBL" id="CAA9995554.1"/>
    </source>
</evidence>
<reference evidence="1 2" key="1">
    <citation type="submission" date="2020-02" db="EMBL/GenBank/DDBJ databases">
        <authorList>
            <person name="Ferguson B K."/>
        </authorList>
    </citation>
    <scope>NUCLEOTIDE SEQUENCE [LARGE SCALE GENOMIC DNA]</scope>
</reference>
<sequence>MILLLRSMRRVPCDRSKSLKFGPVSLWIQRLLQSPMTNLILQALQASRMKSLA</sequence>
<keyword evidence="2" id="KW-1185">Reference proteome</keyword>
<accession>A0A6H5G083</accession>
<dbReference type="EMBL" id="CADCXU010003589">
    <property type="protein sequence ID" value="CAA9995554.1"/>
    <property type="molecule type" value="Genomic_DNA"/>
</dbReference>
<evidence type="ECO:0000313" key="2">
    <source>
        <dbReference type="Proteomes" id="UP000479000"/>
    </source>
</evidence>
<proteinExistence type="predicted"/>
<dbReference type="Proteomes" id="UP000479000">
    <property type="component" value="Unassembled WGS sequence"/>
</dbReference>
<dbReference type="AlphaFoldDB" id="A0A6H5G083"/>
<name>A0A6H5G083_9HEMI</name>
<organism evidence="1 2">
    <name type="scientific">Nesidiocoris tenuis</name>
    <dbReference type="NCBI Taxonomy" id="355587"/>
    <lineage>
        <taxon>Eukaryota</taxon>
        <taxon>Metazoa</taxon>
        <taxon>Ecdysozoa</taxon>
        <taxon>Arthropoda</taxon>
        <taxon>Hexapoda</taxon>
        <taxon>Insecta</taxon>
        <taxon>Pterygota</taxon>
        <taxon>Neoptera</taxon>
        <taxon>Paraneoptera</taxon>
        <taxon>Hemiptera</taxon>
        <taxon>Heteroptera</taxon>
        <taxon>Panheteroptera</taxon>
        <taxon>Cimicomorpha</taxon>
        <taxon>Miridae</taxon>
        <taxon>Dicyphina</taxon>
        <taxon>Nesidiocoris</taxon>
    </lineage>
</organism>
<gene>
    <name evidence="1" type="ORF">NTEN_LOCUS2345</name>
</gene>
<protein>
    <submittedName>
        <fullName evidence="1">Uncharacterized protein</fullName>
    </submittedName>
</protein>